<sequence length="74" mass="8767">MEADRANKMLKATIKPKEINANSTDLHLFERQTLLSWCLMLIKTGSRRKKPTWTFHQAHSHKFDQFNDIVRVDK</sequence>
<reference evidence="1" key="2">
    <citation type="submission" date="2014-05" db="EMBL/GenBank/DDBJ databases">
        <title>The genome and life-stage specific transcriptomes of Globodera pallida elucidate key aspects of plant parasitism by a cyst nematode.</title>
        <authorList>
            <person name="Cotton J.A."/>
            <person name="Lilley C.J."/>
            <person name="Jones L.M."/>
            <person name="Kikuchi T."/>
            <person name="Reid A.J."/>
            <person name="Thorpe P."/>
            <person name="Tsai I.J."/>
            <person name="Beasley H."/>
            <person name="Blok V."/>
            <person name="Cock P.J.A."/>
            <person name="Van den Akker S.E."/>
            <person name="Holroyd N."/>
            <person name="Hunt M."/>
            <person name="Mantelin S."/>
            <person name="Naghra H."/>
            <person name="Pain A."/>
            <person name="Palomares-Rius J.E."/>
            <person name="Zarowiecki M."/>
            <person name="Berriman M."/>
            <person name="Jones J.T."/>
            <person name="Urwin P.E."/>
        </authorList>
    </citation>
    <scope>NUCLEOTIDE SEQUENCE [LARGE SCALE GENOMIC DNA]</scope>
    <source>
        <strain evidence="1">Lindley</strain>
    </source>
</reference>
<reference evidence="2" key="3">
    <citation type="submission" date="2016-06" db="UniProtKB">
        <authorList>
            <consortium name="WormBaseParasite"/>
        </authorList>
    </citation>
    <scope>IDENTIFICATION</scope>
</reference>
<keyword evidence="1" id="KW-1185">Reference proteome</keyword>
<dbReference type="AlphaFoldDB" id="A0A183BN11"/>
<accession>A0A183BN11</accession>
<protein>
    <submittedName>
        <fullName evidence="2">Uncharacterized protein</fullName>
    </submittedName>
</protein>
<evidence type="ECO:0000313" key="2">
    <source>
        <dbReference type="WBParaSite" id="GPLIN_000199600"/>
    </source>
</evidence>
<reference evidence="1" key="1">
    <citation type="submission" date="2013-12" db="EMBL/GenBank/DDBJ databases">
        <authorList>
            <person name="Aslett M."/>
        </authorList>
    </citation>
    <scope>NUCLEOTIDE SEQUENCE [LARGE SCALE GENOMIC DNA]</scope>
    <source>
        <strain evidence="1">Lindley</strain>
    </source>
</reference>
<organism evidence="1 2">
    <name type="scientific">Globodera pallida</name>
    <name type="common">Potato cyst nematode worm</name>
    <name type="synonym">Heterodera pallida</name>
    <dbReference type="NCBI Taxonomy" id="36090"/>
    <lineage>
        <taxon>Eukaryota</taxon>
        <taxon>Metazoa</taxon>
        <taxon>Ecdysozoa</taxon>
        <taxon>Nematoda</taxon>
        <taxon>Chromadorea</taxon>
        <taxon>Rhabditida</taxon>
        <taxon>Tylenchina</taxon>
        <taxon>Tylenchomorpha</taxon>
        <taxon>Tylenchoidea</taxon>
        <taxon>Heteroderidae</taxon>
        <taxon>Heteroderinae</taxon>
        <taxon>Globodera</taxon>
    </lineage>
</organism>
<proteinExistence type="predicted"/>
<evidence type="ECO:0000313" key="1">
    <source>
        <dbReference type="Proteomes" id="UP000050741"/>
    </source>
</evidence>
<dbReference type="WBParaSite" id="GPLIN_000199600">
    <property type="protein sequence ID" value="GPLIN_000199600"/>
    <property type="gene ID" value="GPLIN_000199600"/>
</dbReference>
<dbReference type="Proteomes" id="UP000050741">
    <property type="component" value="Unassembled WGS sequence"/>
</dbReference>
<name>A0A183BN11_GLOPA</name>